<keyword evidence="2" id="KW-1185">Reference proteome</keyword>
<dbReference type="Proteomes" id="UP000007015">
    <property type="component" value="Chromosome 12"/>
</dbReference>
<dbReference type="EMBL" id="CM000137">
    <property type="protein sequence ID" value="EEC68761.1"/>
    <property type="molecule type" value="Genomic_DNA"/>
</dbReference>
<organism evidence="1 2">
    <name type="scientific">Oryza sativa subsp. indica</name>
    <name type="common">Rice</name>
    <dbReference type="NCBI Taxonomy" id="39946"/>
    <lineage>
        <taxon>Eukaryota</taxon>
        <taxon>Viridiplantae</taxon>
        <taxon>Streptophyta</taxon>
        <taxon>Embryophyta</taxon>
        <taxon>Tracheophyta</taxon>
        <taxon>Spermatophyta</taxon>
        <taxon>Magnoliopsida</taxon>
        <taxon>Liliopsida</taxon>
        <taxon>Poales</taxon>
        <taxon>Poaceae</taxon>
        <taxon>BOP clade</taxon>
        <taxon>Oryzoideae</taxon>
        <taxon>Oryzeae</taxon>
        <taxon>Oryzinae</taxon>
        <taxon>Oryza</taxon>
        <taxon>Oryza sativa</taxon>
    </lineage>
</organism>
<accession>B8BP07</accession>
<sequence length="207" mass="23341">MCPLRVILIFLSATIAGFFLIRGLNADPDLLHDDADADASESPRERAPVPLHSKALVDHLWYTGRHHLQASEDSKLHVNFVILHHRREHLRDTKSARAEADEVELNRRPGFRGIIGLTKKRSPLSHLPYQVAGRLRRAAIAHRGRRAAVAHRGRRRYRASRPLSPLPPPIEAVAPPWRIEAVAMDCGLCLLMSTRKRGEKTKEKLNG</sequence>
<dbReference type="PANTHER" id="PTHR34132:SF4">
    <property type="entry name" value="EXPRESSED PROTEIN"/>
    <property type="match status" value="1"/>
</dbReference>
<gene>
    <name evidence="1" type="ORF">OsI_37286</name>
</gene>
<dbReference type="AlphaFoldDB" id="B8BP07"/>
<name>B8BP07_ORYSI</name>
<reference evidence="1 2" key="1">
    <citation type="journal article" date="2005" name="PLoS Biol.">
        <title>The genomes of Oryza sativa: a history of duplications.</title>
        <authorList>
            <person name="Yu J."/>
            <person name="Wang J."/>
            <person name="Lin W."/>
            <person name="Li S."/>
            <person name="Li H."/>
            <person name="Zhou J."/>
            <person name="Ni P."/>
            <person name="Dong W."/>
            <person name="Hu S."/>
            <person name="Zeng C."/>
            <person name="Zhang J."/>
            <person name="Zhang Y."/>
            <person name="Li R."/>
            <person name="Xu Z."/>
            <person name="Li S."/>
            <person name="Li X."/>
            <person name="Zheng H."/>
            <person name="Cong L."/>
            <person name="Lin L."/>
            <person name="Yin J."/>
            <person name="Geng J."/>
            <person name="Li G."/>
            <person name="Shi J."/>
            <person name="Liu J."/>
            <person name="Lv H."/>
            <person name="Li J."/>
            <person name="Wang J."/>
            <person name="Deng Y."/>
            <person name="Ran L."/>
            <person name="Shi X."/>
            <person name="Wang X."/>
            <person name="Wu Q."/>
            <person name="Li C."/>
            <person name="Ren X."/>
            <person name="Wang J."/>
            <person name="Wang X."/>
            <person name="Li D."/>
            <person name="Liu D."/>
            <person name="Zhang X."/>
            <person name="Ji Z."/>
            <person name="Zhao W."/>
            <person name="Sun Y."/>
            <person name="Zhang Z."/>
            <person name="Bao J."/>
            <person name="Han Y."/>
            <person name="Dong L."/>
            <person name="Ji J."/>
            <person name="Chen P."/>
            <person name="Wu S."/>
            <person name="Liu J."/>
            <person name="Xiao Y."/>
            <person name="Bu D."/>
            <person name="Tan J."/>
            <person name="Yang L."/>
            <person name="Ye C."/>
            <person name="Zhang J."/>
            <person name="Xu J."/>
            <person name="Zhou Y."/>
            <person name="Yu Y."/>
            <person name="Zhang B."/>
            <person name="Zhuang S."/>
            <person name="Wei H."/>
            <person name="Liu B."/>
            <person name="Lei M."/>
            <person name="Yu H."/>
            <person name="Li Y."/>
            <person name="Xu H."/>
            <person name="Wei S."/>
            <person name="He X."/>
            <person name="Fang L."/>
            <person name="Zhang Z."/>
            <person name="Zhang Y."/>
            <person name="Huang X."/>
            <person name="Su Z."/>
            <person name="Tong W."/>
            <person name="Li J."/>
            <person name="Tong Z."/>
            <person name="Li S."/>
            <person name="Ye J."/>
            <person name="Wang L."/>
            <person name="Fang L."/>
            <person name="Lei T."/>
            <person name="Chen C."/>
            <person name="Chen H."/>
            <person name="Xu Z."/>
            <person name="Li H."/>
            <person name="Huang H."/>
            <person name="Zhang F."/>
            <person name="Xu H."/>
            <person name="Li N."/>
            <person name="Zhao C."/>
            <person name="Li S."/>
            <person name="Dong L."/>
            <person name="Huang Y."/>
            <person name="Li L."/>
            <person name="Xi Y."/>
            <person name="Qi Q."/>
            <person name="Li W."/>
            <person name="Zhang B."/>
            <person name="Hu W."/>
            <person name="Zhang Y."/>
            <person name="Tian X."/>
            <person name="Jiao Y."/>
            <person name="Liang X."/>
            <person name="Jin J."/>
            <person name="Gao L."/>
            <person name="Zheng W."/>
            <person name="Hao B."/>
            <person name="Liu S."/>
            <person name="Wang W."/>
            <person name="Yuan L."/>
            <person name="Cao M."/>
            <person name="McDermott J."/>
            <person name="Samudrala R."/>
            <person name="Wang J."/>
            <person name="Wong G.K."/>
            <person name="Yang H."/>
        </authorList>
    </citation>
    <scope>NUCLEOTIDE SEQUENCE [LARGE SCALE GENOMIC DNA]</scope>
    <source>
        <strain evidence="2">cv. 93-11</strain>
    </source>
</reference>
<evidence type="ECO:0000313" key="1">
    <source>
        <dbReference type="EMBL" id="EEC68761.1"/>
    </source>
</evidence>
<dbReference type="PANTHER" id="PTHR34132">
    <property type="entry name" value="EMB|CAB87627.1-RELATED"/>
    <property type="match status" value="1"/>
</dbReference>
<dbReference type="HOGENOM" id="CLU_1328270_0_0_1"/>
<proteinExistence type="predicted"/>
<protein>
    <submittedName>
        <fullName evidence="1">Uncharacterized protein</fullName>
    </submittedName>
</protein>
<evidence type="ECO:0000313" key="2">
    <source>
        <dbReference type="Proteomes" id="UP000007015"/>
    </source>
</evidence>
<dbReference type="Gramene" id="BGIOSGA036733-TA">
    <property type="protein sequence ID" value="BGIOSGA036733-PA"/>
    <property type="gene ID" value="BGIOSGA036733"/>
</dbReference>